<dbReference type="Proteomes" id="UP000586918">
    <property type="component" value="Unassembled WGS sequence"/>
</dbReference>
<reference evidence="3 4" key="1">
    <citation type="submission" date="2020-04" db="EMBL/GenBank/DDBJ databases">
        <authorList>
            <person name="Klaysubun C."/>
            <person name="Duangmal K."/>
            <person name="Lipun K."/>
        </authorList>
    </citation>
    <scope>NUCLEOTIDE SEQUENCE [LARGE SCALE GENOMIC DNA]</scope>
    <source>
        <strain evidence="3 4">DSM 45300</strain>
    </source>
</reference>
<feature type="transmembrane region" description="Helical" evidence="2">
    <location>
        <begin position="137"/>
        <end position="155"/>
    </location>
</feature>
<keyword evidence="2" id="KW-1133">Transmembrane helix</keyword>
<proteinExistence type="predicted"/>
<organism evidence="3 4">
    <name type="scientific">Pseudonocardia bannensis</name>
    <dbReference type="NCBI Taxonomy" id="630973"/>
    <lineage>
        <taxon>Bacteria</taxon>
        <taxon>Bacillati</taxon>
        <taxon>Actinomycetota</taxon>
        <taxon>Actinomycetes</taxon>
        <taxon>Pseudonocardiales</taxon>
        <taxon>Pseudonocardiaceae</taxon>
        <taxon>Pseudonocardia</taxon>
    </lineage>
</organism>
<feature type="compositionally biased region" description="Basic and acidic residues" evidence="1">
    <location>
        <begin position="182"/>
        <end position="192"/>
    </location>
</feature>
<feature type="transmembrane region" description="Helical" evidence="2">
    <location>
        <begin position="55"/>
        <end position="81"/>
    </location>
</feature>
<sequence>MGPDGPDSRYAFFVPLGSGRRGALIRTVLWWCWAGYSWLCNLVRADEGVVRVAMFVAMAALFVCAIIIVALGESIVSVGIGVAALPISWPIIVASVLGPAVTGAMWWAYFDVTSLLAERALAAAHGARRIRLARGGYTFLHLRMILGIIMMSLGLKKVLLYVGGGLRVAGGGHAGRAGARAHRLDRLRDPPLRRGAPPDPARGRPRGVIAARGQQPDRRGGLSPATSRLLSASPDQTAGSSSGARIQAAR</sequence>
<feature type="region of interest" description="Disordered" evidence="1">
    <location>
        <begin position="172"/>
        <end position="250"/>
    </location>
</feature>
<keyword evidence="4" id="KW-1185">Reference proteome</keyword>
<evidence type="ECO:0000256" key="2">
    <source>
        <dbReference type="SAM" id="Phobius"/>
    </source>
</evidence>
<gene>
    <name evidence="3" type="ORF">HF519_26670</name>
</gene>
<dbReference type="EMBL" id="JAAXKZ010000153">
    <property type="protein sequence ID" value="NMH95083.1"/>
    <property type="molecule type" value="Genomic_DNA"/>
</dbReference>
<dbReference type="InterPro" id="IPR010640">
    <property type="entry name" value="Low_temperature_requirement_A"/>
</dbReference>
<evidence type="ECO:0000256" key="1">
    <source>
        <dbReference type="SAM" id="MobiDB-lite"/>
    </source>
</evidence>
<dbReference type="RefSeq" id="WP_169415749.1">
    <property type="nucleotide sequence ID" value="NZ_JAAXKZ010000153.1"/>
</dbReference>
<keyword evidence="2" id="KW-0812">Transmembrane</keyword>
<evidence type="ECO:0000313" key="3">
    <source>
        <dbReference type="EMBL" id="NMH95083.1"/>
    </source>
</evidence>
<protein>
    <submittedName>
        <fullName evidence="3">Low temperature requirement protein A</fullName>
    </submittedName>
</protein>
<keyword evidence="2" id="KW-0472">Membrane</keyword>
<dbReference type="AlphaFoldDB" id="A0A848DRE5"/>
<feature type="transmembrane region" description="Helical" evidence="2">
    <location>
        <begin position="23"/>
        <end position="43"/>
    </location>
</feature>
<comment type="caution">
    <text evidence="3">The sequence shown here is derived from an EMBL/GenBank/DDBJ whole genome shotgun (WGS) entry which is preliminary data.</text>
</comment>
<accession>A0A848DRE5</accession>
<dbReference type="Pfam" id="PF06772">
    <property type="entry name" value="LtrA"/>
    <property type="match status" value="1"/>
</dbReference>
<name>A0A848DRE5_9PSEU</name>
<feature type="compositionally biased region" description="Polar residues" evidence="1">
    <location>
        <begin position="224"/>
        <end position="244"/>
    </location>
</feature>
<evidence type="ECO:0000313" key="4">
    <source>
        <dbReference type="Proteomes" id="UP000586918"/>
    </source>
</evidence>